<evidence type="ECO:0000313" key="2">
    <source>
        <dbReference type="Proteomes" id="UP000003477"/>
    </source>
</evidence>
<dbReference type="Proteomes" id="UP000003477">
    <property type="component" value="Unassembled WGS sequence"/>
</dbReference>
<reference evidence="1 2" key="1">
    <citation type="journal article" date="2011" name="Front. Microbiol.">
        <title>Two Strains of Crocosphaera watsonii with Highly Conserved Genomes are Distinguished by Strain-Specific Features.</title>
        <authorList>
            <person name="Bench S.R."/>
            <person name="Ilikchyan I.N."/>
            <person name="Tripp H.J."/>
            <person name="Zehr J.P."/>
        </authorList>
    </citation>
    <scope>NUCLEOTIDE SEQUENCE [LARGE SCALE GENOMIC DNA]</scope>
    <source>
        <strain evidence="1 2">WH 0003</strain>
    </source>
</reference>
<organism evidence="1 2">
    <name type="scientific">Crocosphaera watsonii WH 0003</name>
    <dbReference type="NCBI Taxonomy" id="423471"/>
    <lineage>
        <taxon>Bacteria</taxon>
        <taxon>Bacillati</taxon>
        <taxon>Cyanobacteriota</taxon>
        <taxon>Cyanophyceae</taxon>
        <taxon>Oscillatoriophycideae</taxon>
        <taxon>Chroococcales</taxon>
        <taxon>Aphanothecaceae</taxon>
        <taxon>Crocosphaera</taxon>
    </lineage>
</organism>
<protein>
    <submittedName>
        <fullName evidence="1">Uncharacterized protein</fullName>
    </submittedName>
</protein>
<gene>
    <name evidence="1" type="ORF">CWATWH0003_3723</name>
</gene>
<dbReference type="PATRIC" id="fig|423471.3.peg.3499"/>
<accession>G5J8E3</accession>
<dbReference type="AlphaFoldDB" id="G5J8E3"/>
<dbReference type="EMBL" id="AESD01000548">
    <property type="protein sequence ID" value="EHJ11523.1"/>
    <property type="molecule type" value="Genomic_DNA"/>
</dbReference>
<evidence type="ECO:0000313" key="1">
    <source>
        <dbReference type="EMBL" id="EHJ11523.1"/>
    </source>
</evidence>
<name>G5J8E3_CROWT</name>
<sequence>MLSYQSSGESGKRRGRKTAVRVVMKVIIAVIASEDRCFDKRLGWMLSTGKSG</sequence>
<comment type="caution">
    <text evidence="1">The sequence shown here is derived from an EMBL/GenBank/DDBJ whole genome shotgun (WGS) entry which is preliminary data.</text>
</comment>
<proteinExistence type="predicted"/>